<gene>
    <name evidence="6" type="ORF">BB560_000962</name>
</gene>
<keyword evidence="3" id="KW-0808">Transferase</keyword>
<keyword evidence="7" id="KW-1185">Reference proteome</keyword>
<proteinExistence type="predicted"/>
<dbReference type="EMBL" id="MBFS01000112">
    <property type="protein sequence ID" value="PVV04539.1"/>
    <property type="molecule type" value="Genomic_DNA"/>
</dbReference>
<dbReference type="SUPFAM" id="SSF53335">
    <property type="entry name" value="S-adenosyl-L-methionine-dependent methyltransferases"/>
    <property type="match status" value="1"/>
</dbReference>
<sequence>MSEIKGRNVKPESWQETWEKGETPWDRGASAPGLIELIEDEKFDVGSGPGLVPGCGRGYDVIYFAQRGHDMYGLDVSKTAMKLASEYAERQVGKDSPVLDRMHWLADSFFEFSEETKAIVPKDGFQFAYDCTFLCALHPTMREDWALQYSKLIKQNGFLVTFMFPLEPRTDDPPPFTLSEELYHTLLDPYFELVHINRNPKKSPSRDYKTHIAVWKRK</sequence>
<dbReference type="AlphaFoldDB" id="A0A2T9ZIX8"/>
<feature type="compositionally biased region" description="Basic and acidic residues" evidence="5">
    <location>
        <begin position="1"/>
        <end position="10"/>
    </location>
</feature>
<evidence type="ECO:0000256" key="2">
    <source>
        <dbReference type="ARBA" id="ARBA00022603"/>
    </source>
</evidence>
<evidence type="ECO:0000256" key="4">
    <source>
        <dbReference type="ARBA" id="ARBA00022691"/>
    </source>
</evidence>
<feature type="region of interest" description="Disordered" evidence="5">
    <location>
        <begin position="1"/>
        <end position="25"/>
    </location>
</feature>
<dbReference type="PANTHER" id="PTHR32183">
    <property type="match status" value="1"/>
</dbReference>
<keyword evidence="2" id="KW-0489">Methyltransferase</keyword>
<dbReference type="PANTHER" id="PTHR32183:SF6">
    <property type="entry name" value="CYSTEINE SULFINATE DESULFINASE_CYSTEINE DESULFURASE AND RELATED ENZYMES"/>
    <property type="match status" value="1"/>
</dbReference>
<name>A0A2T9ZIX8_9FUNG</name>
<dbReference type="Pfam" id="PF05724">
    <property type="entry name" value="TPMT"/>
    <property type="match status" value="1"/>
</dbReference>
<evidence type="ECO:0000256" key="1">
    <source>
        <dbReference type="ARBA" id="ARBA00022553"/>
    </source>
</evidence>
<reference evidence="6 7" key="1">
    <citation type="journal article" date="2018" name="MBio">
        <title>Comparative Genomics Reveals the Core Gene Toolbox for the Fungus-Insect Symbiosis.</title>
        <authorList>
            <person name="Wang Y."/>
            <person name="Stata M."/>
            <person name="Wang W."/>
            <person name="Stajich J.E."/>
            <person name="White M.M."/>
            <person name="Moncalvo J.M."/>
        </authorList>
    </citation>
    <scope>NUCLEOTIDE SEQUENCE [LARGE SCALE GENOMIC DNA]</scope>
    <source>
        <strain evidence="6 7">SC-DP-2</strain>
    </source>
</reference>
<protein>
    <recommendedName>
        <fullName evidence="8">Thiopurine S-methyltransferase</fullName>
    </recommendedName>
</protein>
<organism evidence="6 7">
    <name type="scientific">Smittium megazygosporum</name>
    <dbReference type="NCBI Taxonomy" id="133381"/>
    <lineage>
        <taxon>Eukaryota</taxon>
        <taxon>Fungi</taxon>
        <taxon>Fungi incertae sedis</taxon>
        <taxon>Zoopagomycota</taxon>
        <taxon>Kickxellomycotina</taxon>
        <taxon>Harpellomycetes</taxon>
        <taxon>Harpellales</taxon>
        <taxon>Legeriomycetaceae</taxon>
        <taxon>Smittium</taxon>
    </lineage>
</organism>
<dbReference type="InterPro" id="IPR029063">
    <property type="entry name" value="SAM-dependent_MTases_sf"/>
</dbReference>
<dbReference type="GO" id="GO:0032259">
    <property type="term" value="P:methylation"/>
    <property type="evidence" value="ECO:0007669"/>
    <property type="project" value="UniProtKB-KW"/>
</dbReference>
<accession>A0A2T9ZIX8</accession>
<dbReference type="PROSITE" id="PS51585">
    <property type="entry name" value="SAM_MT_TPMT"/>
    <property type="match status" value="1"/>
</dbReference>
<dbReference type="CDD" id="cd02440">
    <property type="entry name" value="AdoMet_MTases"/>
    <property type="match status" value="1"/>
</dbReference>
<dbReference type="OrthoDB" id="276151at2759"/>
<dbReference type="Proteomes" id="UP000245609">
    <property type="component" value="Unassembled WGS sequence"/>
</dbReference>
<keyword evidence="4" id="KW-0949">S-adenosyl-L-methionine</keyword>
<dbReference type="GO" id="GO:0008757">
    <property type="term" value="F:S-adenosylmethionine-dependent methyltransferase activity"/>
    <property type="evidence" value="ECO:0007669"/>
    <property type="project" value="InterPro"/>
</dbReference>
<dbReference type="InterPro" id="IPR008854">
    <property type="entry name" value="TPMT"/>
</dbReference>
<evidence type="ECO:0000256" key="3">
    <source>
        <dbReference type="ARBA" id="ARBA00022679"/>
    </source>
</evidence>
<comment type="caution">
    <text evidence="6">The sequence shown here is derived from an EMBL/GenBank/DDBJ whole genome shotgun (WGS) entry which is preliminary data.</text>
</comment>
<dbReference type="STRING" id="133381.A0A2T9ZIX8"/>
<evidence type="ECO:0008006" key="8">
    <source>
        <dbReference type="Google" id="ProtNLM"/>
    </source>
</evidence>
<evidence type="ECO:0000313" key="6">
    <source>
        <dbReference type="EMBL" id="PVV04539.1"/>
    </source>
</evidence>
<evidence type="ECO:0000313" key="7">
    <source>
        <dbReference type="Proteomes" id="UP000245609"/>
    </source>
</evidence>
<evidence type="ECO:0000256" key="5">
    <source>
        <dbReference type="SAM" id="MobiDB-lite"/>
    </source>
</evidence>
<dbReference type="Gene3D" id="3.40.50.150">
    <property type="entry name" value="Vaccinia Virus protein VP39"/>
    <property type="match status" value="1"/>
</dbReference>
<keyword evidence="1" id="KW-0597">Phosphoprotein</keyword>